<sequence>MSSSKPKKVHYSSTTKSGGKSDSRSHHRHSHKDSRDSGVGSSSASDRASLGTSPNQPPFNPQEIHNQRHNHNALNEALDAANERIQELLDQNALLEASLKDSNRENRALRKERSALEDAVDALAEDQRQTKRHSGSSSRPPVASSSISTANSSAPRHAATRRPSSSSSSSSTCRPGPPPSVPQATDHMPNPFTPLSERPQVTYAPSVGTSVAYSMTPANVQYAPTPVFTHQTVAQTRPREKRGATQERMYPNDGNYHAYPV</sequence>
<dbReference type="OrthoDB" id="3565178at2759"/>
<dbReference type="Proteomes" id="UP000824998">
    <property type="component" value="Unassembled WGS sequence"/>
</dbReference>
<proteinExistence type="predicted"/>
<organism evidence="2 3">
    <name type="scientific">Amylocarpus encephaloides</name>
    <dbReference type="NCBI Taxonomy" id="45428"/>
    <lineage>
        <taxon>Eukaryota</taxon>
        <taxon>Fungi</taxon>
        <taxon>Dikarya</taxon>
        <taxon>Ascomycota</taxon>
        <taxon>Pezizomycotina</taxon>
        <taxon>Leotiomycetes</taxon>
        <taxon>Helotiales</taxon>
        <taxon>Helotiales incertae sedis</taxon>
        <taxon>Amylocarpus</taxon>
    </lineage>
</organism>
<reference evidence="2" key="1">
    <citation type="journal article" date="2021" name="IMA Fungus">
        <title>Genomic characterization of three marine fungi, including Emericellopsis atlantica sp. nov. with signatures of a generalist lifestyle and marine biomass degradation.</title>
        <authorList>
            <person name="Hagestad O.C."/>
            <person name="Hou L."/>
            <person name="Andersen J.H."/>
            <person name="Hansen E.H."/>
            <person name="Altermark B."/>
            <person name="Li C."/>
            <person name="Kuhnert E."/>
            <person name="Cox R.J."/>
            <person name="Crous P.W."/>
            <person name="Spatafora J.W."/>
            <person name="Lail K."/>
            <person name="Amirebrahimi M."/>
            <person name="Lipzen A."/>
            <person name="Pangilinan J."/>
            <person name="Andreopoulos W."/>
            <person name="Hayes R.D."/>
            <person name="Ng V."/>
            <person name="Grigoriev I.V."/>
            <person name="Jackson S.A."/>
            <person name="Sutton T.D.S."/>
            <person name="Dobson A.D.W."/>
            <person name="Rama T."/>
        </authorList>
    </citation>
    <scope>NUCLEOTIDE SEQUENCE</scope>
    <source>
        <strain evidence="2">TRa018bII</strain>
    </source>
</reference>
<keyword evidence="3" id="KW-1185">Reference proteome</keyword>
<name>A0A9P7YJL5_9HELO</name>
<feature type="compositionally biased region" description="Low complexity" evidence="1">
    <location>
        <begin position="37"/>
        <end position="49"/>
    </location>
</feature>
<feature type="compositionally biased region" description="Basic residues" evidence="1">
    <location>
        <begin position="1"/>
        <end position="10"/>
    </location>
</feature>
<evidence type="ECO:0000256" key="1">
    <source>
        <dbReference type="SAM" id="MobiDB-lite"/>
    </source>
</evidence>
<feature type="region of interest" description="Disordered" evidence="1">
    <location>
        <begin position="123"/>
        <end position="199"/>
    </location>
</feature>
<dbReference type="AlphaFoldDB" id="A0A9P7YJL5"/>
<evidence type="ECO:0000313" key="3">
    <source>
        <dbReference type="Proteomes" id="UP000824998"/>
    </source>
</evidence>
<gene>
    <name evidence="2" type="ORF">BJ875DRAFT_484329</name>
</gene>
<protein>
    <submittedName>
        <fullName evidence="2">Uncharacterized protein</fullName>
    </submittedName>
</protein>
<accession>A0A9P7YJL5</accession>
<feature type="region of interest" description="Disordered" evidence="1">
    <location>
        <begin position="1"/>
        <end position="78"/>
    </location>
</feature>
<evidence type="ECO:0000313" key="2">
    <source>
        <dbReference type="EMBL" id="KAG9234290.1"/>
    </source>
</evidence>
<comment type="caution">
    <text evidence="2">The sequence shown here is derived from an EMBL/GenBank/DDBJ whole genome shotgun (WGS) entry which is preliminary data.</text>
</comment>
<feature type="compositionally biased region" description="Low complexity" evidence="1">
    <location>
        <begin position="135"/>
        <end position="174"/>
    </location>
</feature>
<feature type="region of interest" description="Disordered" evidence="1">
    <location>
        <begin position="229"/>
        <end position="261"/>
    </location>
</feature>
<dbReference type="EMBL" id="MU251468">
    <property type="protein sequence ID" value="KAG9234290.1"/>
    <property type="molecule type" value="Genomic_DNA"/>
</dbReference>